<name>A0ABR0BLJ2_PURLI</name>
<organism evidence="2 3">
    <name type="scientific">Purpureocillium lilacinum</name>
    <name type="common">Paecilomyces lilacinus</name>
    <dbReference type="NCBI Taxonomy" id="33203"/>
    <lineage>
        <taxon>Eukaryota</taxon>
        <taxon>Fungi</taxon>
        <taxon>Dikarya</taxon>
        <taxon>Ascomycota</taxon>
        <taxon>Pezizomycotina</taxon>
        <taxon>Sordariomycetes</taxon>
        <taxon>Hypocreomycetidae</taxon>
        <taxon>Hypocreales</taxon>
        <taxon>Ophiocordycipitaceae</taxon>
        <taxon>Purpureocillium</taxon>
    </lineage>
</organism>
<feature type="compositionally biased region" description="Basic and acidic residues" evidence="1">
    <location>
        <begin position="7"/>
        <end position="18"/>
    </location>
</feature>
<comment type="caution">
    <text evidence="2">The sequence shown here is derived from an EMBL/GenBank/DDBJ whole genome shotgun (WGS) entry which is preliminary data.</text>
</comment>
<feature type="region of interest" description="Disordered" evidence="1">
    <location>
        <begin position="1"/>
        <end position="90"/>
    </location>
</feature>
<gene>
    <name evidence="2" type="ORF">Purlil1_10808</name>
</gene>
<evidence type="ECO:0000313" key="2">
    <source>
        <dbReference type="EMBL" id="KAK4083238.1"/>
    </source>
</evidence>
<dbReference type="Proteomes" id="UP001287286">
    <property type="component" value="Unassembled WGS sequence"/>
</dbReference>
<protein>
    <submittedName>
        <fullName evidence="2">Uncharacterized protein</fullName>
    </submittedName>
</protein>
<dbReference type="EMBL" id="JAWRVI010000058">
    <property type="protein sequence ID" value="KAK4083238.1"/>
    <property type="molecule type" value="Genomic_DNA"/>
</dbReference>
<proteinExistence type="predicted"/>
<keyword evidence="3" id="KW-1185">Reference proteome</keyword>
<reference evidence="2 3" key="1">
    <citation type="journal article" date="2024" name="Microbiol. Resour. Announc.">
        <title>Genome annotations for the ascomycete fungi Trichoderma harzianum, Trichoderma aggressivum, and Purpureocillium lilacinum.</title>
        <authorList>
            <person name="Beijen E.P.W."/>
            <person name="Ohm R.A."/>
        </authorList>
    </citation>
    <scope>NUCLEOTIDE SEQUENCE [LARGE SCALE GENOMIC DNA]</scope>
    <source>
        <strain evidence="2 3">CBS 150709</strain>
    </source>
</reference>
<feature type="compositionally biased region" description="Polar residues" evidence="1">
    <location>
        <begin position="19"/>
        <end position="28"/>
    </location>
</feature>
<accession>A0ABR0BLJ2</accession>
<evidence type="ECO:0000313" key="3">
    <source>
        <dbReference type="Proteomes" id="UP001287286"/>
    </source>
</evidence>
<evidence type="ECO:0000256" key="1">
    <source>
        <dbReference type="SAM" id="MobiDB-lite"/>
    </source>
</evidence>
<sequence>MLGPARQADRLNERHTDQSRILQPNSHSHYGVSRLRRARSKKLETRIRIDVTQGPASTEDGDGEAQLVNGHAPPSRPVRDPVRQRSTRGRHVEKCRVYGGSSLGSAMLLRHREAAHVRPASGLGAQVNQSDAAGGSWVASACATAVLREGGTASP</sequence>